<keyword evidence="1" id="KW-0472">Membrane</keyword>
<name>A0A895XME4_9ACTN</name>
<proteinExistence type="predicted"/>
<evidence type="ECO:0000313" key="2">
    <source>
        <dbReference type="EMBL" id="QSB06524.1"/>
    </source>
</evidence>
<feature type="transmembrane region" description="Helical" evidence="1">
    <location>
        <begin position="20"/>
        <end position="44"/>
    </location>
</feature>
<keyword evidence="1" id="KW-1133">Transmembrane helix</keyword>
<dbReference type="EMBL" id="CP070496">
    <property type="protein sequence ID" value="QSB06524.1"/>
    <property type="molecule type" value="Genomic_DNA"/>
</dbReference>
<reference evidence="2" key="1">
    <citation type="submission" date="2021-02" db="EMBL/GenBank/DDBJ databases">
        <title>Natronoglycomyces albus gen. nov., sp. nov, a haloalkaliphilic actinobacterium from a soda solonchak soil.</title>
        <authorList>
            <person name="Sorokin D.Y."/>
            <person name="Khijniak T.V."/>
            <person name="Zakharycheva A.P."/>
            <person name="Boueva O.V."/>
            <person name="Ariskina E.V."/>
            <person name="Hahnke R.L."/>
            <person name="Bunk B."/>
            <person name="Sproer C."/>
            <person name="Schumann P."/>
            <person name="Evtushenko L.I."/>
            <person name="Kublanov I.V."/>
        </authorList>
    </citation>
    <scope>NUCLEOTIDE SEQUENCE</scope>
    <source>
        <strain evidence="2">DSM 106290</strain>
    </source>
</reference>
<keyword evidence="1" id="KW-0812">Transmembrane</keyword>
<dbReference type="Proteomes" id="UP000662939">
    <property type="component" value="Chromosome"/>
</dbReference>
<evidence type="ECO:0000256" key="1">
    <source>
        <dbReference type="SAM" id="Phobius"/>
    </source>
</evidence>
<keyword evidence="3" id="KW-1185">Reference proteome</keyword>
<dbReference type="KEGG" id="nav:JQS30_06365"/>
<evidence type="ECO:0000313" key="3">
    <source>
        <dbReference type="Proteomes" id="UP000662939"/>
    </source>
</evidence>
<protein>
    <submittedName>
        <fullName evidence="2">Uncharacterized protein</fullName>
    </submittedName>
</protein>
<accession>A0A895XME4</accession>
<organism evidence="2 3">
    <name type="scientific">Natronoglycomyces albus</name>
    <dbReference type="NCBI Taxonomy" id="2811108"/>
    <lineage>
        <taxon>Bacteria</taxon>
        <taxon>Bacillati</taxon>
        <taxon>Actinomycetota</taxon>
        <taxon>Actinomycetes</taxon>
        <taxon>Glycomycetales</taxon>
        <taxon>Glycomycetaceae</taxon>
        <taxon>Natronoglycomyces</taxon>
    </lineage>
</organism>
<dbReference type="RefSeq" id="WP_213172535.1">
    <property type="nucleotide sequence ID" value="NZ_CP070496.1"/>
</dbReference>
<sequence length="47" mass="4866">MGDNGIERVSVTARRGIDPLWVLVGVLGGALAVAIVVVLLMMALTMS</sequence>
<dbReference type="AlphaFoldDB" id="A0A895XME4"/>
<gene>
    <name evidence="2" type="ORF">JQS30_06365</name>
</gene>